<organism evidence="1 2">
    <name type="scientific">Parvularcula mediterranea</name>
    <dbReference type="NCBI Taxonomy" id="2732508"/>
    <lineage>
        <taxon>Bacteria</taxon>
        <taxon>Pseudomonadati</taxon>
        <taxon>Pseudomonadota</taxon>
        <taxon>Alphaproteobacteria</taxon>
        <taxon>Parvularculales</taxon>
        <taxon>Parvularculaceae</taxon>
        <taxon>Parvularcula</taxon>
    </lineage>
</organism>
<name>A0A7Y3RIJ8_9PROT</name>
<proteinExistence type="predicted"/>
<gene>
    <name evidence="1" type="ORF">HK107_00215</name>
</gene>
<comment type="caution">
    <text evidence="1">The sequence shown here is derived from an EMBL/GenBank/DDBJ whole genome shotgun (WGS) entry which is preliminary data.</text>
</comment>
<evidence type="ECO:0000313" key="1">
    <source>
        <dbReference type="EMBL" id="NNU14744.1"/>
    </source>
</evidence>
<dbReference type="EMBL" id="JABFCX010000001">
    <property type="protein sequence ID" value="NNU14744.1"/>
    <property type="molecule type" value="Genomic_DNA"/>
</dbReference>
<dbReference type="AlphaFoldDB" id="A0A7Y3RIJ8"/>
<accession>A0A7Y3RIJ8</accession>
<dbReference type="Proteomes" id="UP000536835">
    <property type="component" value="Unassembled WGS sequence"/>
</dbReference>
<keyword evidence="2" id="KW-1185">Reference proteome</keyword>
<reference evidence="1 2" key="1">
    <citation type="submission" date="2020-05" db="EMBL/GenBank/DDBJ databases">
        <title>Parvularcula mediterraneae sp. nov., isolated from polypropylene straw from shallow seawater of the seashore of Laganas in Zakynthos island, Greece.</title>
        <authorList>
            <person name="Szabo I."/>
            <person name="Al-Omari J."/>
            <person name="Rado J."/>
            <person name="Szerdahelyi G.S."/>
        </authorList>
    </citation>
    <scope>NUCLEOTIDE SEQUENCE [LARGE SCALE GENOMIC DNA]</scope>
    <source>
        <strain evidence="1 2">ZS-1/3</strain>
    </source>
</reference>
<dbReference type="RefSeq" id="WP_173195625.1">
    <property type="nucleotide sequence ID" value="NZ_JABFCX010000001.1"/>
</dbReference>
<sequence length="230" mass="25027">MSAADQTIDAIAKADDPDRAASLLRAEPEALPALQKAARAAGAVKVLHELSVLEAAKATGTTDTPKIEIRLQGHSVLAGRDHAYLMIIVDDHPAFAEDQRFQSVLEDGRRYATIGAGPRNMMPFFSDLVSGVNRKADLSDLLTDTFDVDVQHPEVNAGRVTERAIVDALFEADARYSDGLAYDILPFNWSDGYNSNSYVAGLLQATGWEVDRPGRVPGWHKPVPKEKFGK</sequence>
<evidence type="ECO:0000313" key="2">
    <source>
        <dbReference type="Proteomes" id="UP000536835"/>
    </source>
</evidence>
<protein>
    <submittedName>
        <fullName evidence="1">Uncharacterized protein</fullName>
    </submittedName>
</protein>